<protein>
    <recommendedName>
        <fullName evidence="3">Protein kinase domain-containing protein</fullName>
    </recommendedName>
</protein>
<evidence type="ECO:0008006" key="3">
    <source>
        <dbReference type="Google" id="ProtNLM"/>
    </source>
</evidence>
<dbReference type="SUPFAM" id="SSF56112">
    <property type="entry name" value="Protein kinase-like (PK-like)"/>
    <property type="match status" value="1"/>
</dbReference>
<dbReference type="EMBL" id="SRRH01000007">
    <property type="protein sequence ID" value="KAG6303608.1"/>
    <property type="molecule type" value="Genomic_DNA"/>
</dbReference>
<organism evidence="1 2">
    <name type="scientific">Claviceps aff. purpurea</name>
    <dbReference type="NCBI Taxonomy" id="1967640"/>
    <lineage>
        <taxon>Eukaryota</taxon>
        <taxon>Fungi</taxon>
        <taxon>Dikarya</taxon>
        <taxon>Ascomycota</taxon>
        <taxon>Pezizomycotina</taxon>
        <taxon>Sordariomycetes</taxon>
        <taxon>Hypocreomycetidae</taxon>
        <taxon>Hypocreales</taxon>
        <taxon>Clavicipitaceae</taxon>
        <taxon>Claviceps</taxon>
    </lineage>
</organism>
<proteinExistence type="predicted"/>
<accession>A0A9P7QR71</accession>
<feature type="non-terminal residue" evidence="1">
    <location>
        <position position="210"/>
    </location>
</feature>
<dbReference type="InterPro" id="IPR025213">
    <property type="entry name" value="Sim4_Fta2"/>
</dbReference>
<dbReference type="InterPro" id="IPR011009">
    <property type="entry name" value="Kinase-like_dom_sf"/>
</dbReference>
<gene>
    <name evidence="1" type="ORF">E4U09_007163</name>
</gene>
<keyword evidence="2" id="KW-1185">Reference proteome</keyword>
<evidence type="ECO:0000313" key="2">
    <source>
        <dbReference type="Proteomes" id="UP000707071"/>
    </source>
</evidence>
<dbReference type="Proteomes" id="UP000707071">
    <property type="component" value="Unassembled WGS sequence"/>
</dbReference>
<sequence>MSESAADSAWKDFQAPRLGRFTHQRSIRFTKPLGWGEDGIVWRVRVDSKTYALKIFWDIQPRVLNYWAFRRECQNMSLLAKMRFAIENSADSIWLHPNRETHREGVYNLHAFSDEGRTRQRYREIPDAVKYSAAPRLRECYGWALISGEEIWTMPQPLRPPIIRLGQDGRDYRQFFRPQQYYAIVYEYISSSEAGLDVDVVQPQLDFLWL</sequence>
<dbReference type="Pfam" id="PF13095">
    <property type="entry name" value="FTA2"/>
    <property type="match status" value="1"/>
</dbReference>
<name>A0A9P7QR71_9HYPO</name>
<comment type="caution">
    <text evidence="1">The sequence shown here is derived from an EMBL/GenBank/DDBJ whole genome shotgun (WGS) entry which is preliminary data.</text>
</comment>
<dbReference type="AlphaFoldDB" id="A0A9P7QR71"/>
<evidence type="ECO:0000313" key="1">
    <source>
        <dbReference type="EMBL" id="KAG6303608.1"/>
    </source>
</evidence>
<reference evidence="1 2" key="1">
    <citation type="journal article" date="2020" name="bioRxiv">
        <title>Whole genome comparisons of ergot fungi reveals the divergence and evolution of species within the genus Claviceps are the result of varying mechanisms driving genome evolution and host range expansion.</title>
        <authorList>
            <person name="Wyka S.A."/>
            <person name="Mondo S.J."/>
            <person name="Liu M."/>
            <person name="Dettman J."/>
            <person name="Nalam V."/>
            <person name="Broders K.D."/>
        </authorList>
    </citation>
    <scope>NUCLEOTIDE SEQUENCE [LARGE SCALE GENOMIC DNA]</scope>
    <source>
        <strain evidence="1 2">Clav52</strain>
    </source>
</reference>